<gene>
    <name evidence="1" type="ORF">LCL61_23920</name>
</gene>
<dbReference type="Proteomes" id="UP001456344">
    <property type="component" value="Chromosome"/>
</dbReference>
<reference evidence="1" key="1">
    <citation type="submission" date="2023-10" db="EMBL/GenBank/DDBJ databases">
        <title>Whole genome sequencing of actinobacterial strain Amycolatopsis sp. (BCA-696) identifies the underlying plant growth-promoting genes.</title>
        <authorList>
            <person name="Gandham P."/>
            <person name="Vadla N."/>
            <person name="Saji A."/>
            <person name="Srinivas V."/>
            <person name="Ruperao P."/>
            <person name="Selvanayagam S."/>
            <person name="Saxena R.K."/>
            <person name="Rathore A."/>
            <person name="Gopalakrishnan S."/>
            <person name="Thakur V."/>
        </authorList>
    </citation>
    <scope>NUCLEOTIDE SEQUENCE</scope>
    <source>
        <strain evidence="1">BCA-696</strain>
    </source>
</reference>
<proteinExistence type="predicted"/>
<organism evidence="1 2">
    <name type="scientific">Amycolatopsis coloradensis</name>
    <dbReference type="NCBI Taxonomy" id="76021"/>
    <lineage>
        <taxon>Bacteria</taxon>
        <taxon>Bacillati</taxon>
        <taxon>Actinomycetota</taxon>
        <taxon>Actinomycetes</taxon>
        <taxon>Pseudonocardiales</taxon>
        <taxon>Pseudonocardiaceae</taxon>
        <taxon>Amycolatopsis</taxon>
    </lineage>
</organism>
<accession>A0ACD5BGN8</accession>
<evidence type="ECO:0000313" key="2">
    <source>
        <dbReference type="Proteomes" id="UP001456344"/>
    </source>
</evidence>
<keyword evidence="2" id="KW-1185">Reference proteome</keyword>
<dbReference type="EMBL" id="CP150484">
    <property type="protein sequence ID" value="WYW18597.1"/>
    <property type="molecule type" value="Genomic_DNA"/>
</dbReference>
<name>A0ACD5BGN8_9PSEU</name>
<sequence length="150" mass="15863">MSLSPCLRCTLGKRERSLLGDRAELAALHHAITLVGRPDTAMAWLAPPNVSALLAALGRDDRPLTHEVLDELPASKTLAHLRSVPAATGTLLPAGRAPCRPGALDRRPGGALTDWTDRGHGGGPPPPEALTGKRQFWRAEVTTAPHSVTL</sequence>
<protein>
    <submittedName>
        <fullName evidence="1">Uncharacterized protein</fullName>
    </submittedName>
</protein>
<evidence type="ECO:0000313" key="1">
    <source>
        <dbReference type="EMBL" id="WYW18597.1"/>
    </source>
</evidence>